<keyword evidence="2" id="KW-1185">Reference proteome</keyword>
<name>A0A5B0LNL8_PUCGR</name>
<accession>A0A5B0LNL8</accession>
<gene>
    <name evidence="1" type="ORF">PGT21_025238</name>
</gene>
<evidence type="ECO:0000313" key="2">
    <source>
        <dbReference type="Proteomes" id="UP000324748"/>
    </source>
</evidence>
<protein>
    <submittedName>
        <fullName evidence="1">Uncharacterized protein</fullName>
    </submittedName>
</protein>
<reference evidence="1 2" key="1">
    <citation type="submission" date="2019-05" db="EMBL/GenBank/DDBJ databases">
        <title>Emergence of the Ug99 lineage of the wheat stem rust pathogen through somatic hybridization.</title>
        <authorList>
            <person name="Li F."/>
            <person name="Upadhyaya N.M."/>
            <person name="Sperschneider J."/>
            <person name="Matny O."/>
            <person name="Nguyen-Phuc H."/>
            <person name="Mago R."/>
            <person name="Raley C."/>
            <person name="Miller M.E."/>
            <person name="Silverstein K.A.T."/>
            <person name="Henningsen E."/>
            <person name="Hirsch C.D."/>
            <person name="Visser B."/>
            <person name="Pretorius Z.A."/>
            <person name="Steffenson B.J."/>
            <person name="Schwessinger B."/>
            <person name="Dodds P.N."/>
            <person name="Figueroa M."/>
        </authorList>
    </citation>
    <scope>NUCLEOTIDE SEQUENCE [LARGE SCALE GENOMIC DNA]</scope>
    <source>
        <strain evidence="1">21-0</strain>
    </source>
</reference>
<dbReference type="Proteomes" id="UP000324748">
    <property type="component" value="Unassembled WGS sequence"/>
</dbReference>
<dbReference type="OrthoDB" id="10422392at2759"/>
<dbReference type="EMBL" id="VSWC01000197">
    <property type="protein sequence ID" value="KAA1065114.1"/>
    <property type="molecule type" value="Genomic_DNA"/>
</dbReference>
<dbReference type="AlphaFoldDB" id="A0A5B0LNL8"/>
<organism evidence="1 2">
    <name type="scientific">Puccinia graminis f. sp. tritici</name>
    <dbReference type="NCBI Taxonomy" id="56615"/>
    <lineage>
        <taxon>Eukaryota</taxon>
        <taxon>Fungi</taxon>
        <taxon>Dikarya</taxon>
        <taxon>Basidiomycota</taxon>
        <taxon>Pucciniomycotina</taxon>
        <taxon>Pucciniomycetes</taxon>
        <taxon>Pucciniales</taxon>
        <taxon>Pucciniaceae</taxon>
        <taxon>Puccinia</taxon>
    </lineage>
</organism>
<comment type="caution">
    <text evidence="1">The sequence shown here is derived from an EMBL/GenBank/DDBJ whole genome shotgun (WGS) entry which is preliminary data.</text>
</comment>
<proteinExistence type="predicted"/>
<evidence type="ECO:0000313" key="1">
    <source>
        <dbReference type="EMBL" id="KAA1065114.1"/>
    </source>
</evidence>
<sequence length="148" mass="16696">MKKQTPLARFCRLIDHSVGSPWFEFHTFCYSAIQAFWCIKLYKGSQSDEPAVPGDLTEFPEDLNGGINAPLRPPPDRIGSALGGYFARQQAWSLMMATLTREQRLHIQEYADAATAIWQQIVKNPNTPPFQEAKKFLDNVPKLSVRGA</sequence>